<dbReference type="GO" id="GO:0004113">
    <property type="term" value="F:2',3'-cyclic-nucleotide 3'-phosphodiesterase activity"/>
    <property type="evidence" value="ECO:0007669"/>
    <property type="project" value="InterPro"/>
</dbReference>
<proteinExistence type="inferred from homology"/>
<dbReference type="GO" id="GO:0008664">
    <property type="term" value="F:RNA 2',3'-cyclic 3'-phosphodiesterase activity"/>
    <property type="evidence" value="ECO:0007669"/>
    <property type="project" value="UniProtKB-EC"/>
</dbReference>
<dbReference type="AlphaFoldDB" id="A0A2T7UMI6"/>
<sequence length="179" mass="20007">MIRAFLALPLPEPILDRLTIAQHRLPLPRPLEPETFHITLVFLDRQPEPVLEDFHNALEAMARYAPLLRLDGLGSFGGNDPDAVFARIAGDARLSALHMKSARAAREVGIEVPGRKYVPHVTLGRFRKGEAQPEALARAMQAVEPLTSDLWLAEEMVLYRSTLRPEGPVYDPLARYKLG</sequence>
<comment type="caution">
    <text evidence="3">The sequence shown here is derived from an EMBL/GenBank/DDBJ whole genome shotgun (WGS) entry which is preliminary data.</text>
</comment>
<dbReference type="NCBIfam" id="TIGR02258">
    <property type="entry name" value="2_5_ligase"/>
    <property type="match status" value="1"/>
</dbReference>
<dbReference type="PANTHER" id="PTHR35561:SF1">
    <property type="entry name" value="RNA 2',3'-CYCLIC PHOSPHODIESTERASE"/>
    <property type="match status" value="1"/>
</dbReference>
<comment type="similarity">
    <text evidence="2">Belongs to the 2H phosphoesterase superfamily. ThpR family.</text>
</comment>
<feature type="short sequence motif" description="HXTX 1" evidence="2">
    <location>
        <begin position="37"/>
        <end position="40"/>
    </location>
</feature>
<organism evidence="3 4">
    <name type="scientific">Pararhodobacter aggregans</name>
    <dbReference type="NCBI Taxonomy" id="404875"/>
    <lineage>
        <taxon>Bacteria</taxon>
        <taxon>Pseudomonadati</taxon>
        <taxon>Pseudomonadota</taxon>
        <taxon>Alphaproteobacteria</taxon>
        <taxon>Rhodobacterales</taxon>
        <taxon>Paracoccaceae</taxon>
        <taxon>Pararhodobacter</taxon>
    </lineage>
</organism>
<dbReference type="Proteomes" id="UP000244810">
    <property type="component" value="Unassembled WGS sequence"/>
</dbReference>
<dbReference type="Pfam" id="PF13563">
    <property type="entry name" value="2_5_RNA_ligase2"/>
    <property type="match status" value="1"/>
</dbReference>
<dbReference type="OrthoDB" id="9793819at2"/>
<dbReference type="EC" id="3.1.4.58" evidence="2"/>
<accession>A0A2T7UMI6</accession>
<keyword evidence="1 2" id="KW-0378">Hydrolase</keyword>
<dbReference type="RefSeq" id="WP_107754858.1">
    <property type="nucleotide sequence ID" value="NZ_QBKF01000017.1"/>
</dbReference>
<protein>
    <recommendedName>
        <fullName evidence="2">RNA 2',3'-cyclic phosphodiesterase</fullName>
        <shortName evidence="2">RNA 2',3'-CPDase</shortName>
        <ecNumber evidence="2">3.1.4.58</ecNumber>
    </recommendedName>
</protein>
<name>A0A2T7UMI6_9RHOB</name>
<dbReference type="HAMAP" id="MF_01940">
    <property type="entry name" value="RNA_CPDase"/>
    <property type="match status" value="1"/>
</dbReference>
<feature type="active site" description="Proton donor" evidence="2">
    <location>
        <position position="37"/>
    </location>
</feature>
<evidence type="ECO:0000256" key="2">
    <source>
        <dbReference type="HAMAP-Rule" id="MF_01940"/>
    </source>
</evidence>
<dbReference type="SUPFAM" id="SSF55144">
    <property type="entry name" value="LigT-like"/>
    <property type="match status" value="1"/>
</dbReference>
<evidence type="ECO:0000256" key="1">
    <source>
        <dbReference type="ARBA" id="ARBA00022801"/>
    </source>
</evidence>
<dbReference type="Gene3D" id="3.90.1140.10">
    <property type="entry name" value="Cyclic phosphodiesterase"/>
    <property type="match status" value="1"/>
</dbReference>
<keyword evidence="4" id="KW-1185">Reference proteome</keyword>
<dbReference type="PANTHER" id="PTHR35561">
    <property type="entry name" value="RNA 2',3'-CYCLIC PHOSPHODIESTERASE"/>
    <property type="match status" value="1"/>
</dbReference>
<reference evidence="3 4" key="1">
    <citation type="journal article" date="2011" name="Syst. Appl. Microbiol.">
        <title>Defluviimonas denitrificans gen. nov., sp. nov., and Pararhodobacter aggregans gen. nov., sp. nov., non-phototrophic Rhodobacteraceae from the biofilter of a marine aquaculture.</title>
        <authorList>
            <person name="Foesel B.U."/>
            <person name="Drake H.L."/>
            <person name="Schramm A."/>
        </authorList>
    </citation>
    <scope>NUCLEOTIDE SEQUENCE [LARGE SCALE GENOMIC DNA]</scope>
    <source>
        <strain evidence="3 4">D1-19</strain>
    </source>
</reference>
<dbReference type="EMBL" id="QDDR01000011">
    <property type="protein sequence ID" value="PVE45876.1"/>
    <property type="molecule type" value="Genomic_DNA"/>
</dbReference>
<gene>
    <name evidence="3" type="primary">thpR</name>
    <name evidence="3" type="ORF">DDE23_18850</name>
</gene>
<evidence type="ECO:0000313" key="3">
    <source>
        <dbReference type="EMBL" id="PVE45876.1"/>
    </source>
</evidence>
<feature type="short sequence motif" description="HXTX 2" evidence="2">
    <location>
        <begin position="120"/>
        <end position="123"/>
    </location>
</feature>
<feature type="active site" description="Proton acceptor" evidence="2">
    <location>
        <position position="120"/>
    </location>
</feature>
<dbReference type="InterPro" id="IPR009097">
    <property type="entry name" value="Cyclic_Pdiesterase"/>
</dbReference>
<evidence type="ECO:0000313" key="4">
    <source>
        <dbReference type="Proteomes" id="UP000244810"/>
    </source>
</evidence>
<dbReference type="InterPro" id="IPR004175">
    <property type="entry name" value="RNA_CPDase"/>
</dbReference>
<comment type="catalytic activity">
    <reaction evidence="2">
        <text>a 3'-end 2',3'-cyclophospho-ribonucleotide-RNA + H2O = a 3'-end 2'-phospho-ribonucleotide-RNA + H(+)</text>
        <dbReference type="Rhea" id="RHEA:11828"/>
        <dbReference type="Rhea" id="RHEA-COMP:10464"/>
        <dbReference type="Rhea" id="RHEA-COMP:17353"/>
        <dbReference type="ChEBI" id="CHEBI:15377"/>
        <dbReference type="ChEBI" id="CHEBI:15378"/>
        <dbReference type="ChEBI" id="CHEBI:83064"/>
        <dbReference type="ChEBI" id="CHEBI:173113"/>
        <dbReference type="EC" id="3.1.4.58"/>
    </reaction>
</comment>
<comment type="function">
    <text evidence="2">Hydrolyzes RNA 2',3'-cyclic phosphodiester to an RNA 2'-phosphomonoester.</text>
</comment>